<accession>A0A926I506</accession>
<dbReference type="InterPro" id="IPR025868">
    <property type="entry name" value="Zn_ribbon_dom_put"/>
</dbReference>
<evidence type="ECO:0000259" key="1">
    <source>
        <dbReference type="Pfam" id="PF12674"/>
    </source>
</evidence>
<name>A0A926I506_9FIRM</name>
<dbReference type="Pfam" id="PF12674">
    <property type="entry name" value="Zn_ribbon_2"/>
    <property type="match status" value="1"/>
</dbReference>
<proteinExistence type="predicted"/>
<keyword evidence="3" id="KW-1185">Reference proteome</keyword>
<organism evidence="2 3">
    <name type="scientific">Ligaoa zhengdingensis</name>
    <dbReference type="NCBI Taxonomy" id="2763658"/>
    <lineage>
        <taxon>Bacteria</taxon>
        <taxon>Bacillati</taxon>
        <taxon>Bacillota</taxon>
        <taxon>Clostridia</taxon>
        <taxon>Eubacteriales</taxon>
        <taxon>Oscillospiraceae</taxon>
        <taxon>Ligaoa</taxon>
    </lineage>
</organism>
<gene>
    <name evidence="2" type="ORF">H8711_08385</name>
</gene>
<dbReference type="Proteomes" id="UP000653127">
    <property type="component" value="Unassembled WGS sequence"/>
</dbReference>
<dbReference type="EMBL" id="JACRST010000011">
    <property type="protein sequence ID" value="MBC8546950.1"/>
    <property type="molecule type" value="Genomic_DNA"/>
</dbReference>
<evidence type="ECO:0000313" key="3">
    <source>
        <dbReference type="Proteomes" id="UP000653127"/>
    </source>
</evidence>
<protein>
    <submittedName>
        <fullName evidence="2">Zinc ribbon domain-containing protein</fullName>
    </submittedName>
</protein>
<feature type="domain" description="Putative zinc ribbon" evidence="1">
    <location>
        <begin position="6"/>
        <end position="88"/>
    </location>
</feature>
<comment type="caution">
    <text evidence="2">The sequence shown here is derived from an EMBL/GenBank/DDBJ whole genome shotgun (WGS) entry which is preliminary data.</text>
</comment>
<dbReference type="RefSeq" id="WP_249283027.1">
    <property type="nucleotide sequence ID" value="NZ_JACRST010000011.1"/>
</dbReference>
<evidence type="ECO:0000313" key="2">
    <source>
        <dbReference type="EMBL" id="MBC8546950.1"/>
    </source>
</evidence>
<reference evidence="2" key="1">
    <citation type="submission" date="2020-08" db="EMBL/GenBank/DDBJ databases">
        <title>Genome public.</title>
        <authorList>
            <person name="Liu C."/>
            <person name="Sun Q."/>
        </authorList>
    </citation>
    <scope>NUCLEOTIDE SEQUENCE</scope>
    <source>
        <strain evidence="2">NSJ-31</strain>
    </source>
</reference>
<sequence>MNDQIFCQSCGMPMTEEAHFGTDADGGRNRDYCCYCYQKGAFTADCSMEEMIEFCIDAVKDITPNPYGDPDTAREAMRQWFPMLKRWRKDA</sequence>
<dbReference type="AlphaFoldDB" id="A0A926I506"/>